<keyword evidence="2" id="KW-1185">Reference proteome</keyword>
<sequence>MPPALDRLLASPSALKLLRSIVTAPELPACHTTIQCCAAKSIAAKSRTYAKSHGVSTNRKWKRWNEQKAIVSERETVLKALLGDDVPAEIDSTPAQPPEQFGLLRDDDKLVESQDEKPLQEFGFPRDDEEHSAEGQDETWAAKLAHHERLDGLRGVQAVWNARRKEGYRLPVENSAHAQSLWGTFARHPQLVQAVIEHAAELQQEKGETYPRVYSLIMGYWLVRKPTDALEYHHQMLVKLRPRTLPLRELARSTRNYGHTALEALLYIYRNSNERDLYGEIVPRLIDCGNIKMARRWHNLCTFRDDLPSESLAAHPVIQIFTAESSALSNPNVRFDKTKRENPNLNKDLMRRLLGRDTAPVRFEDSFTARMFATRTVQTESIIKGLAMVGVNEIGPQAVSALAWRTQPITDLPRRFGELRAAGIALQGSVFSLALEKFAMERKWDLVHSILESDQHPDVYGDADTQRSLLTYYLEQKDLKQAQRTLAILTLFHNDASRESWNLLLQLRIGRSTPRDVFNTLLEMRSHGLTVSSVTMASVRDMLSRRQRGHRPSSRRGFDDLRFVTRFYIAALETGMARVPPEAWHEIIRRFGMQSRFRELKRLLLWLLSWYAPQHSSEFADLPRSTFFDDATNKLRRSYPINRHYYNFPADVTQEQDERHPVRALFPPSFQQGILVWGFRASLLRAAPLEQSILGSIAAKRHHRRNLLRKGILKRLNWNVGLKLLVQLRDLNVHIHPHTVTKALQAQFINLFGHGHSRIKANRIMEQSNTTPYAEYVREVNRVWGSPLLTEPHKLGFGKLDGHLWHPRLRRRADRKKEVSLKQAMGEQWGYGRKIVKKEHGHGDGDALEELAEVVDAHAKGKKG</sequence>
<evidence type="ECO:0000313" key="2">
    <source>
        <dbReference type="Proteomes" id="UP000799754"/>
    </source>
</evidence>
<accession>A0ACB6RLY3</accession>
<organism evidence="1 2">
    <name type="scientific">Macroventuria anomochaeta</name>
    <dbReference type="NCBI Taxonomy" id="301207"/>
    <lineage>
        <taxon>Eukaryota</taxon>
        <taxon>Fungi</taxon>
        <taxon>Dikarya</taxon>
        <taxon>Ascomycota</taxon>
        <taxon>Pezizomycotina</taxon>
        <taxon>Dothideomycetes</taxon>
        <taxon>Pleosporomycetidae</taxon>
        <taxon>Pleosporales</taxon>
        <taxon>Pleosporineae</taxon>
        <taxon>Didymellaceae</taxon>
        <taxon>Macroventuria</taxon>
    </lineage>
</organism>
<protein>
    <submittedName>
        <fullName evidence="1">Uncharacterized protein</fullName>
    </submittedName>
</protein>
<reference evidence="1" key="1">
    <citation type="journal article" date="2020" name="Stud. Mycol.">
        <title>101 Dothideomycetes genomes: a test case for predicting lifestyles and emergence of pathogens.</title>
        <authorList>
            <person name="Haridas S."/>
            <person name="Albert R."/>
            <person name="Binder M."/>
            <person name="Bloem J."/>
            <person name="Labutti K."/>
            <person name="Salamov A."/>
            <person name="Andreopoulos B."/>
            <person name="Baker S."/>
            <person name="Barry K."/>
            <person name="Bills G."/>
            <person name="Bluhm B."/>
            <person name="Cannon C."/>
            <person name="Castanera R."/>
            <person name="Culley D."/>
            <person name="Daum C."/>
            <person name="Ezra D."/>
            <person name="Gonzalez J."/>
            <person name="Henrissat B."/>
            <person name="Kuo A."/>
            <person name="Liang C."/>
            <person name="Lipzen A."/>
            <person name="Lutzoni F."/>
            <person name="Magnuson J."/>
            <person name="Mondo S."/>
            <person name="Nolan M."/>
            <person name="Ohm R."/>
            <person name="Pangilinan J."/>
            <person name="Park H.-J."/>
            <person name="Ramirez L."/>
            <person name="Alfaro M."/>
            <person name="Sun H."/>
            <person name="Tritt A."/>
            <person name="Yoshinaga Y."/>
            <person name="Zwiers L.-H."/>
            <person name="Turgeon B."/>
            <person name="Goodwin S."/>
            <person name="Spatafora J."/>
            <person name="Crous P."/>
            <person name="Grigoriev I."/>
        </authorList>
    </citation>
    <scope>NUCLEOTIDE SEQUENCE</scope>
    <source>
        <strain evidence="1">CBS 525.71</strain>
    </source>
</reference>
<name>A0ACB6RLY3_9PLEO</name>
<gene>
    <name evidence="1" type="ORF">BU25DRAFT_414862</name>
</gene>
<proteinExistence type="predicted"/>
<comment type="caution">
    <text evidence="1">The sequence shown here is derived from an EMBL/GenBank/DDBJ whole genome shotgun (WGS) entry which is preliminary data.</text>
</comment>
<evidence type="ECO:0000313" key="1">
    <source>
        <dbReference type="EMBL" id="KAF2622876.1"/>
    </source>
</evidence>
<dbReference type="Proteomes" id="UP000799754">
    <property type="component" value="Unassembled WGS sequence"/>
</dbReference>
<dbReference type="EMBL" id="MU006741">
    <property type="protein sequence ID" value="KAF2622876.1"/>
    <property type="molecule type" value="Genomic_DNA"/>
</dbReference>